<organism evidence="1 2">
    <name type="scientific">Panagrolaimus sp. ES5</name>
    <dbReference type="NCBI Taxonomy" id="591445"/>
    <lineage>
        <taxon>Eukaryota</taxon>
        <taxon>Metazoa</taxon>
        <taxon>Ecdysozoa</taxon>
        <taxon>Nematoda</taxon>
        <taxon>Chromadorea</taxon>
        <taxon>Rhabditida</taxon>
        <taxon>Tylenchina</taxon>
        <taxon>Panagrolaimomorpha</taxon>
        <taxon>Panagrolaimoidea</taxon>
        <taxon>Panagrolaimidae</taxon>
        <taxon>Panagrolaimus</taxon>
    </lineage>
</organism>
<evidence type="ECO:0000313" key="2">
    <source>
        <dbReference type="WBParaSite" id="ES5_v2.g29737.t1"/>
    </source>
</evidence>
<evidence type="ECO:0000313" key="1">
    <source>
        <dbReference type="Proteomes" id="UP000887579"/>
    </source>
</evidence>
<name>A0AC34GJ54_9BILA</name>
<reference evidence="2" key="1">
    <citation type="submission" date="2022-11" db="UniProtKB">
        <authorList>
            <consortium name="WormBaseParasite"/>
        </authorList>
    </citation>
    <scope>IDENTIFICATION</scope>
</reference>
<proteinExistence type="predicted"/>
<sequence length="110" mass="12751">MVVAGLTSPENTFTLKSSDNAKIVKQRIDEYLYKQIPTMPIQIKEWVRDLLVENEDEIYSVEELADAVGEHIYGSNKDITRETVLRICEKLFELLHQGKTIENRREDAAR</sequence>
<accession>A0AC34GJ54</accession>
<protein>
    <submittedName>
        <fullName evidence="2">Uncharacterized protein</fullName>
    </submittedName>
</protein>
<dbReference type="Proteomes" id="UP000887579">
    <property type="component" value="Unplaced"/>
</dbReference>
<dbReference type="WBParaSite" id="ES5_v2.g29737.t1">
    <property type="protein sequence ID" value="ES5_v2.g29737.t1"/>
    <property type="gene ID" value="ES5_v2.g29737"/>
</dbReference>